<organism evidence="1 2">
    <name type="scientific">Virgisporangium ochraceum</name>
    <dbReference type="NCBI Taxonomy" id="65505"/>
    <lineage>
        <taxon>Bacteria</taxon>
        <taxon>Bacillati</taxon>
        <taxon>Actinomycetota</taxon>
        <taxon>Actinomycetes</taxon>
        <taxon>Micromonosporales</taxon>
        <taxon>Micromonosporaceae</taxon>
        <taxon>Virgisporangium</taxon>
    </lineage>
</organism>
<protein>
    <recommendedName>
        <fullName evidence="3">DUF2252 domain-containing protein</fullName>
    </recommendedName>
</protein>
<dbReference type="AlphaFoldDB" id="A0A8J3ZUS9"/>
<accession>A0A8J3ZUS9</accession>
<dbReference type="EMBL" id="BOPH01000072">
    <property type="protein sequence ID" value="GIJ70036.1"/>
    <property type="molecule type" value="Genomic_DNA"/>
</dbReference>
<dbReference type="PANTHER" id="PTHR39441:SF1">
    <property type="entry name" value="DUF2252 DOMAIN-CONTAINING PROTEIN"/>
    <property type="match status" value="1"/>
</dbReference>
<dbReference type="Pfam" id="PF10009">
    <property type="entry name" value="DUF2252"/>
    <property type="match status" value="1"/>
</dbReference>
<keyword evidence="2" id="KW-1185">Reference proteome</keyword>
<evidence type="ECO:0000313" key="2">
    <source>
        <dbReference type="Proteomes" id="UP000635606"/>
    </source>
</evidence>
<name>A0A8J3ZUS9_9ACTN</name>
<sequence>MWTMSRLFSSWRDAAEVMAEGAARRSEVPVEDLTRYEPASDRPDPVKLIEATNDDRVPDLIPLRYQRMAESPFTFLRGAATVMAHDIARGPGTGMVGHICGDAHASNFGFYASPERRLIIDVNDFDETIVGPWEWDLKRLVASVMVAARSSHLPDDAGRRAARDCATGYRAALAELATMSLFEGHHMTTSHKTLEHIDMTDIADMFERVCKKARRNTSRRVAERFTARPEVDCWHFVAEPPILTHVSDEERAHVLDGLDGYGDTIDGELRLLLSRYAVSDVAHRIVGLGSVGLRSYVVLLKGNGDEALILQVKQARPSALRPFLDGFGDRHEGQRVIEGQRWMQTVSDPLLGWATVDGRPYLVRQFRDMKGSIDPSLLKAKQLDDYARLVGVVLARAHAQSIDPRLLHGYCDADGAAFDSAFEAFAVAYADQTEADHAAFRVVTQGIDGQ</sequence>
<dbReference type="PANTHER" id="PTHR39441">
    <property type="entry name" value="DUF2252 DOMAIN-CONTAINING PROTEIN"/>
    <property type="match status" value="1"/>
</dbReference>
<gene>
    <name evidence="1" type="ORF">Voc01_049530</name>
</gene>
<comment type="caution">
    <text evidence="1">The sequence shown here is derived from an EMBL/GenBank/DDBJ whole genome shotgun (WGS) entry which is preliminary data.</text>
</comment>
<dbReference type="Proteomes" id="UP000635606">
    <property type="component" value="Unassembled WGS sequence"/>
</dbReference>
<evidence type="ECO:0008006" key="3">
    <source>
        <dbReference type="Google" id="ProtNLM"/>
    </source>
</evidence>
<proteinExistence type="predicted"/>
<evidence type="ECO:0000313" key="1">
    <source>
        <dbReference type="EMBL" id="GIJ70036.1"/>
    </source>
</evidence>
<reference evidence="1" key="1">
    <citation type="submission" date="2021-01" db="EMBL/GenBank/DDBJ databases">
        <title>Whole genome shotgun sequence of Virgisporangium ochraceum NBRC 16418.</title>
        <authorList>
            <person name="Komaki H."/>
            <person name="Tamura T."/>
        </authorList>
    </citation>
    <scope>NUCLEOTIDE SEQUENCE</scope>
    <source>
        <strain evidence="1">NBRC 16418</strain>
    </source>
</reference>
<dbReference type="InterPro" id="IPR018721">
    <property type="entry name" value="DUF2252"/>
</dbReference>